<feature type="signal peptide" evidence="1">
    <location>
        <begin position="1"/>
        <end position="21"/>
    </location>
</feature>
<protein>
    <recommendedName>
        <fullName evidence="4">Ricin B lectin domain-containing protein</fullName>
    </recommendedName>
</protein>
<evidence type="ECO:0000313" key="3">
    <source>
        <dbReference type="Proteomes" id="UP001519460"/>
    </source>
</evidence>
<keyword evidence="1" id="KW-0732">Signal</keyword>
<accession>A0ABD0LHF3</accession>
<proteinExistence type="predicted"/>
<dbReference type="AlphaFoldDB" id="A0ABD0LHF3"/>
<reference evidence="2 3" key="1">
    <citation type="journal article" date="2023" name="Sci. Data">
        <title>Genome assembly of the Korean intertidal mud-creeper Batillaria attramentaria.</title>
        <authorList>
            <person name="Patra A.K."/>
            <person name="Ho P.T."/>
            <person name="Jun S."/>
            <person name="Lee S.J."/>
            <person name="Kim Y."/>
            <person name="Won Y.J."/>
        </authorList>
    </citation>
    <scope>NUCLEOTIDE SEQUENCE [LARGE SCALE GENOMIC DNA]</scope>
    <source>
        <strain evidence="2">Wonlab-2016</strain>
    </source>
</reference>
<feature type="chain" id="PRO_5044743893" description="Ricin B lectin domain-containing protein" evidence="1">
    <location>
        <begin position="22"/>
        <end position="127"/>
    </location>
</feature>
<evidence type="ECO:0000313" key="2">
    <source>
        <dbReference type="EMBL" id="KAK7498905.1"/>
    </source>
</evidence>
<gene>
    <name evidence="2" type="ORF">BaRGS_00009997</name>
</gene>
<evidence type="ECO:0000256" key="1">
    <source>
        <dbReference type="SAM" id="SignalP"/>
    </source>
</evidence>
<organism evidence="2 3">
    <name type="scientific">Batillaria attramentaria</name>
    <dbReference type="NCBI Taxonomy" id="370345"/>
    <lineage>
        <taxon>Eukaryota</taxon>
        <taxon>Metazoa</taxon>
        <taxon>Spiralia</taxon>
        <taxon>Lophotrochozoa</taxon>
        <taxon>Mollusca</taxon>
        <taxon>Gastropoda</taxon>
        <taxon>Caenogastropoda</taxon>
        <taxon>Sorbeoconcha</taxon>
        <taxon>Cerithioidea</taxon>
        <taxon>Batillariidae</taxon>
        <taxon>Batillaria</taxon>
    </lineage>
</organism>
<dbReference type="EMBL" id="JACVVK020000048">
    <property type="protein sequence ID" value="KAK7498905.1"/>
    <property type="molecule type" value="Genomic_DNA"/>
</dbReference>
<sequence length="127" mass="14220">MRKSISQLQFCCRILLAVAGSQPPTQFWHAHGLQCHQSRNAVFSSVRGKRLSLRGSEPSPSIDACEGRDRQHWLLRGSTELFSYTGIFYTRYGHVIEIPTHCLPVPHCNEPAVRPDSCGQTSALKSQ</sequence>
<dbReference type="Proteomes" id="UP001519460">
    <property type="component" value="Unassembled WGS sequence"/>
</dbReference>
<keyword evidence="3" id="KW-1185">Reference proteome</keyword>
<name>A0ABD0LHF3_9CAEN</name>
<evidence type="ECO:0008006" key="4">
    <source>
        <dbReference type="Google" id="ProtNLM"/>
    </source>
</evidence>
<comment type="caution">
    <text evidence="2">The sequence shown here is derived from an EMBL/GenBank/DDBJ whole genome shotgun (WGS) entry which is preliminary data.</text>
</comment>